<evidence type="ECO:0000256" key="1">
    <source>
        <dbReference type="SAM" id="Phobius"/>
    </source>
</evidence>
<gene>
    <name evidence="2" type="ORF">N7505_011416</name>
</gene>
<organism evidence="2 3">
    <name type="scientific">Penicillium chrysogenum</name>
    <name type="common">Penicillium notatum</name>
    <dbReference type="NCBI Taxonomy" id="5076"/>
    <lineage>
        <taxon>Eukaryota</taxon>
        <taxon>Fungi</taxon>
        <taxon>Dikarya</taxon>
        <taxon>Ascomycota</taxon>
        <taxon>Pezizomycotina</taxon>
        <taxon>Eurotiomycetes</taxon>
        <taxon>Eurotiomycetidae</taxon>
        <taxon>Eurotiales</taxon>
        <taxon>Aspergillaceae</taxon>
        <taxon>Penicillium</taxon>
        <taxon>Penicillium chrysogenum species complex</taxon>
    </lineage>
</organism>
<feature type="transmembrane region" description="Helical" evidence="1">
    <location>
        <begin position="67"/>
        <end position="87"/>
    </location>
</feature>
<dbReference type="EMBL" id="JAPVEB010000010">
    <property type="protein sequence ID" value="KAJ5256265.1"/>
    <property type="molecule type" value="Genomic_DNA"/>
</dbReference>
<name>A0ABQ8W6F0_PENCH</name>
<protein>
    <submittedName>
        <fullName evidence="2">Uncharacterized protein</fullName>
    </submittedName>
</protein>
<evidence type="ECO:0000313" key="2">
    <source>
        <dbReference type="EMBL" id="KAJ5256265.1"/>
    </source>
</evidence>
<proteinExistence type="predicted"/>
<keyword evidence="3" id="KW-1185">Reference proteome</keyword>
<keyword evidence="1" id="KW-0812">Transmembrane</keyword>
<comment type="caution">
    <text evidence="2">The sequence shown here is derived from an EMBL/GenBank/DDBJ whole genome shotgun (WGS) entry which is preliminary data.</text>
</comment>
<sequence length="119" mass="13117">MASAIDGWNEYGVELRRKPTGLALVPATVFVSATTSAVTTPTTTPITTMIEGPEEKSPGFLTCSKSGTGFGVALRVILAILGIGFWIRRERKRRWKVGERHNPSSLKLKALLHHKWLMD</sequence>
<dbReference type="Proteomes" id="UP001220256">
    <property type="component" value="Unassembled WGS sequence"/>
</dbReference>
<keyword evidence="1" id="KW-0472">Membrane</keyword>
<reference evidence="2 3" key="1">
    <citation type="journal article" date="2023" name="IMA Fungus">
        <title>Comparative genomic study of the Penicillium genus elucidates a diverse pangenome and 15 lateral gene transfer events.</title>
        <authorList>
            <person name="Petersen C."/>
            <person name="Sorensen T."/>
            <person name="Nielsen M.R."/>
            <person name="Sondergaard T.E."/>
            <person name="Sorensen J.L."/>
            <person name="Fitzpatrick D.A."/>
            <person name="Frisvad J.C."/>
            <person name="Nielsen K.L."/>
        </authorList>
    </citation>
    <scope>NUCLEOTIDE SEQUENCE [LARGE SCALE GENOMIC DNA]</scope>
    <source>
        <strain evidence="2 3">IBT 3361</strain>
    </source>
</reference>
<accession>A0ABQ8W6F0</accession>
<keyword evidence="1" id="KW-1133">Transmembrane helix</keyword>
<evidence type="ECO:0000313" key="3">
    <source>
        <dbReference type="Proteomes" id="UP001220256"/>
    </source>
</evidence>